<dbReference type="EMBL" id="CADCUG010000050">
    <property type="protein sequence ID" value="CAA9328980.1"/>
    <property type="molecule type" value="Genomic_DNA"/>
</dbReference>
<sequence length="296" mass="30929">ARRSCPAPHAGERRGRCRAAHGLGVPPARRADPTELLADADRARRADRGSVAPALPAQHRARPRRLLGRRGRRRPPRCRHLRQARAHVAAVRLRGRAGCAGQRPRHPAAGGRAVVRSWLPAGHARQLGGPARRTPLPARRLHPAPDHAAAGSGRPCTAARRGLGTGGDPGRPRPRRLRRPAHPRRRARSGPRLAGLAGGPARGGPADRSGVRVRPSWRVGGPAGRDQHAYRAAAAVGVPGPQHPRPASGGGARHRRAGVGRGRRHGRAPRGAPARLSGAAAHAAAGAVPALGVPPV</sequence>
<organism evidence="2">
    <name type="scientific">uncultured Nocardioidaceae bacterium</name>
    <dbReference type="NCBI Taxonomy" id="253824"/>
    <lineage>
        <taxon>Bacteria</taxon>
        <taxon>Bacillati</taxon>
        <taxon>Actinomycetota</taxon>
        <taxon>Actinomycetes</taxon>
        <taxon>Propionibacteriales</taxon>
        <taxon>Nocardioidaceae</taxon>
        <taxon>environmental samples</taxon>
    </lineage>
</organism>
<feature type="region of interest" description="Disordered" evidence="1">
    <location>
        <begin position="1"/>
        <end position="79"/>
    </location>
</feature>
<feature type="compositionally biased region" description="Low complexity" evidence="1">
    <location>
        <begin position="269"/>
        <end position="278"/>
    </location>
</feature>
<evidence type="ECO:0000313" key="2">
    <source>
        <dbReference type="EMBL" id="CAA9328980.1"/>
    </source>
</evidence>
<protein>
    <submittedName>
        <fullName evidence="2">GCN5-related N-acetyltransferase</fullName>
    </submittedName>
</protein>
<feature type="compositionally biased region" description="Basic residues" evidence="1">
    <location>
        <begin position="59"/>
        <end position="79"/>
    </location>
</feature>
<keyword evidence="2" id="KW-0808">Transferase</keyword>
<proteinExistence type="predicted"/>
<evidence type="ECO:0000256" key="1">
    <source>
        <dbReference type="SAM" id="MobiDB-lite"/>
    </source>
</evidence>
<feature type="region of interest" description="Disordered" evidence="1">
    <location>
        <begin position="237"/>
        <end position="278"/>
    </location>
</feature>
<feature type="compositionally biased region" description="Basic residues" evidence="1">
    <location>
        <begin position="252"/>
        <end position="268"/>
    </location>
</feature>
<feature type="compositionally biased region" description="Basic residues" evidence="1">
    <location>
        <begin position="172"/>
        <end position="189"/>
    </location>
</feature>
<name>A0A6J4LBF9_9ACTN</name>
<accession>A0A6J4LBF9</accession>
<dbReference type="GO" id="GO:0016740">
    <property type="term" value="F:transferase activity"/>
    <property type="evidence" value="ECO:0007669"/>
    <property type="project" value="UniProtKB-KW"/>
</dbReference>
<feature type="region of interest" description="Disordered" evidence="1">
    <location>
        <begin position="124"/>
        <end position="224"/>
    </location>
</feature>
<reference evidence="2" key="1">
    <citation type="submission" date="2020-02" db="EMBL/GenBank/DDBJ databases">
        <authorList>
            <person name="Meier V. D."/>
        </authorList>
    </citation>
    <scope>NUCLEOTIDE SEQUENCE</scope>
    <source>
        <strain evidence="2">AVDCRST_MAG29</strain>
    </source>
</reference>
<dbReference type="AlphaFoldDB" id="A0A6J4LBF9"/>
<feature type="non-terminal residue" evidence="2">
    <location>
        <position position="1"/>
    </location>
</feature>
<feature type="compositionally biased region" description="Basic and acidic residues" evidence="1">
    <location>
        <begin position="29"/>
        <end position="48"/>
    </location>
</feature>
<gene>
    <name evidence="2" type="ORF">AVDCRST_MAG29-921</name>
</gene>
<feature type="non-terminal residue" evidence="2">
    <location>
        <position position="296"/>
    </location>
</feature>